<dbReference type="Pfam" id="PF14417">
    <property type="entry name" value="MEDS"/>
    <property type="match status" value="1"/>
</dbReference>
<reference evidence="2 3" key="1">
    <citation type="submission" date="2020-04" db="EMBL/GenBank/DDBJ databases">
        <authorList>
            <person name="Klaysubun C."/>
            <person name="Duangmal K."/>
            <person name="Lipun K."/>
        </authorList>
    </citation>
    <scope>NUCLEOTIDE SEQUENCE [LARGE SCALE GENOMIC DNA]</scope>
    <source>
        <strain evidence="2 3">DSM 45300</strain>
    </source>
</reference>
<keyword evidence="3" id="KW-1185">Reference proteome</keyword>
<dbReference type="InterPro" id="IPR025847">
    <property type="entry name" value="MEDS_domain"/>
</dbReference>
<dbReference type="Proteomes" id="UP000586918">
    <property type="component" value="Unassembled WGS sequence"/>
</dbReference>
<dbReference type="AlphaFoldDB" id="A0A848DKK8"/>
<dbReference type="EMBL" id="JAAXKZ010000057">
    <property type="protein sequence ID" value="NMH93083.1"/>
    <property type="molecule type" value="Genomic_DNA"/>
</dbReference>
<sequence length="223" mass="24381">MDDDFEIQGIGLRPGDHVCGVFQEPVERDVVMTAIFRAGLLAGEFCVVVVDAADPIAMSRLLGSQSEVREWRRAGLLDIRTSADPAQPANGLTVHEMLGMWDAVTQKTTRSPGSFARLGGEASWWIPRASEDHLIQYESELTRHIPDRMGVLCLYDVAQFGAGVLIDVIRTHPKVLVGSLVVENPYFIPPEEFLATRQQDGTALPPSAAEAAALLGRTEFSPR</sequence>
<accession>A0A848DKK8</accession>
<name>A0A848DKK8_9PSEU</name>
<gene>
    <name evidence="2" type="ORF">HF519_16175</name>
</gene>
<dbReference type="RefSeq" id="WP_169413787.1">
    <property type="nucleotide sequence ID" value="NZ_JAAXKZ010000057.1"/>
</dbReference>
<feature type="domain" description="MEDS" evidence="1">
    <location>
        <begin position="16"/>
        <end position="173"/>
    </location>
</feature>
<evidence type="ECO:0000259" key="1">
    <source>
        <dbReference type="Pfam" id="PF14417"/>
    </source>
</evidence>
<protein>
    <recommendedName>
        <fullName evidence="1">MEDS domain-containing protein</fullName>
    </recommendedName>
</protein>
<evidence type="ECO:0000313" key="2">
    <source>
        <dbReference type="EMBL" id="NMH93083.1"/>
    </source>
</evidence>
<proteinExistence type="predicted"/>
<comment type="caution">
    <text evidence="2">The sequence shown here is derived from an EMBL/GenBank/DDBJ whole genome shotgun (WGS) entry which is preliminary data.</text>
</comment>
<evidence type="ECO:0000313" key="3">
    <source>
        <dbReference type="Proteomes" id="UP000586918"/>
    </source>
</evidence>
<organism evidence="2 3">
    <name type="scientific">Pseudonocardia bannensis</name>
    <dbReference type="NCBI Taxonomy" id="630973"/>
    <lineage>
        <taxon>Bacteria</taxon>
        <taxon>Bacillati</taxon>
        <taxon>Actinomycetota</taxon>
        <taxon>Actinomycetes</taxon>
        <taxon>Pseudonocardiales</taxon>
        <taxon>Pseudonocardiaceae</taxon>
        <taxon>Pseudonocardia</taxon>
    </lineage>
</organism>